<feature type="transmembrane region" description="Helical" evidence="6">
    <location>
        <begin position="165"/>
        <end position="185"/>
    </location>
</feature>
<feature type="transmembrane region" description="Helical" evidence="6">
    <location>
        <begin position="103"/>
        <end position="122"/>
    </location>
</feature>
<dbReference type="InterPro" id="IPR001433">
    <property type="entry name" value="OxRdtase_FAD/NAD-bd"/>
</dbReference>
<evidence type="ECO:0000256" key="3">
    <source>
        <dbReference type="ARBA" id="ARBA00022989"/>
    </source>
</evidence>
<dbReference type="SUPFAM" id="SSF63380">
    <property type="entry name" value="Riboflavin synthase domain-like"/>
    <property type="match status" value="1"/>
</dbReference>
<dbReference type="PANTHER" id="PTHR47354">
    <property type="entry name" value="NADH OXIDOREDUCTASE HCR"/>
    <property type="match status" value="1"/>
</dbReference>
<evidence type="ECO:0000256" key="4">
    <source>
        <dbReference type="ARBA" id="ARBA00023136"/>
    </source>
</evidence>
<feature type="transmembrane region" description="Helical" evidence="6">
    <location>
        <begin position="134"/>
        <end position="153"/>
    </location>
</feature>
<keyword evidence="9" id="KW-1185">Reference proteome</keyword>
<dbReference type="InterPro" id="IPR001709">
    <property type="entry name" value="Flavoprot_Pyr_Nucl_cyt_Rdtase"/>
</dbReference>
<dbReference type="Pfam" id="PF00175">
    <property type="entry name" value="NAD_binding_1"/>
    <property type="match status" value="1"/>
</dbReference>
<organism evidence="8 9">
    <name type="scientific">Marimonas arenosa</name>
    <dbReference type="NCBI Taxonomy" id="1795305"/>
    <lineage>
        <taxon>Bacteria</taxon>
        <taxon>Pseudomonadati</taxon>
        <taxon>Pseudomonadota</taxon>
        <taxon>Alphaproteobacteria</taxon>
        <taxon>Rhodobacterales</taxon>
        <taxon>Paracoccaceae</taxon>
        <taxon>Marimonas</taxon>
    </lineage>
</organism>
<dbReference type="PANTHER" id="PTHR47354:SF5">
    <property type="entry name" value="PROTEIN RFBI"/>
    <property type="match status" value="1"/>
</dbReference>
<reference evidence="8" key="2">
    <citation type="submission" date="2023-02" db="EMBL/GenBank/DDBJ databases">
        <title>'Rhodoalgimonas zhirmunskyi' gen. nov., isolated from a red alga.</title>
        <authorList>
            <person name="Nedashkovskaya O.I."/>
            <person name="Otstavnykh N.Y."/>
            <person name="Bystritskaya E.P."/>
            <person name="Balabanova L.A."/>
            <person name="Isaeva M.P."/>
        </authorList>
    </citation>
    <scope>NUCLEOTIDE SEQUENCE</scope>
    <source>
        <strain evidence="8">KCTC 52189</strain>
    </source>
</reference>
<evidence type="ECO:0000256" key="2">
    <source>
        <dbReference type="ARBA" id="ARBA00022692"/>
    </source>
</evidence>
<comment type="cofactor">
    <cofactor evidence="5">
        <name>[2Fe-2S] cluster</name>
        <dbReference type="ChEBI" id="CHEBI:190135"/>
    </cofactor>
</comment>
<dbReference type="PRINTS" id="PR00406">
    <property type="entry name" value="CYTB5RDTASE"/>
</dbReference>
<dbReference type="Gene3D" id="3.40.50.80">
    <property type="entry name" value="Nucleotide-binding domain of ferredoxin-NADP reductase (FNR) module"/>
    <property type="match status" value="1"/>
</dbReference>
<evidence type="ECO:0000313" key="9">
    <source>
        <dbReference type="Proteomes" id="UP001226762"/>
    </source>
</evidence>
<dbReference type="InterPro" id="IPR013130">
    <property type="entry name" value="Fe3_Rdtase_TM_dom"/>
</dbReference>
<name>A0AAE3WEL3_9RHOB</name>
<sequence length="426" mass="46783">MNARLLIGLYLAVVLLPLVLSALGARPPRSVADELAAGAGMLAYAILLTEFLLSGRFRTVSRQIGIDITMRFHQLLARSAVVLALLHPFGYRNPSMGFDLSALATGIIAWALLALLFLMAIFRDRSDLRHESWRLLHGIGAAVIAGLVLHHVLYAGSLAQDPVLAALWIGLFAVAVLSLVFIYAIKPVLKRLRPWQVDSVRQIAERTWELTLAPRGHAGLRYRSGQFAWISVGRSAISLNDNPFSIASAPGSGDRLQFVIKELGDFTRTLGQIAPGTRADVDGPHGNMVITGRDAPGIAMIAGGVGIAPILSILRQLRLEDDLRPTLLLYGNRNADQIVYRDELDTLAREHGTRVVHALYEPPEDWDGYHGMCDAALIRKVVTQPEMRQWLYILCGPPAMMDSAERTLINLGVPALNIISERFKYD</sequence>
<dbReference type="Proteomes" id="UP001226762">
    <property type="component" value="Unassembled WGS sequence"/>
</dbReference>
<evidence type="ECO:0000313" key="8">
    <source>
        <dbReference type="EMBL" id="MDQ2091088.1"/>
    </source>
</evidence>
<keyword evidence="3 6" id="KW-1133">Transmembrane helix</keyword>
<accession>A0AAE3WEL3</accession>
<evidence type="ECO:0000259" key="7">
    <source>
        <dbReference type="PROSITE" id="PS51384"/>
    </source>
</evidence>
<dbReference type="RefSeq" id="WP_306736373.1">
    <property type="nucleotide sequence ID" value="NZ_JANHAX010000004.1"/>
</dbReference>
<dbReference type="Pfam" id="PF08022">
    <property type="entry name" value="FAD_binding_8"/>
    <property type="match status" value="1"/>
</dbReference>
<proteinExistence type="predicted"/>
<dbReference type="InterPro" id="IPR013112">
    <property type="entry name" value="FAD-bd_8"/>
</dbReference>
<dbReference type="AlphaFoldDB" id="A0AAE3WEL3"/>
<dbReference type="GO" id="GO:0016020">
    <property type="term" value="C:membrane"/>
    <property type="evidence" value="ECO:0007669"/>
    <property type="project" value="UniProtKB-SubCell"/>
</dbReference>
<dbReference type="EMBL" id="JANHAX010000004">
    <property type="protein sequence ID" value="MDQ2091088.1"/>
    <property type="molecule type" value="Genomic_DNA"/>
</dbReference>
<dbReference type="InterPro" id="IPR017927">
    <property type="entry name" value="FAD-bd_FR_type"/>
</dbReference>
<reference evidence="8" key="1">
    <citation type="submission" date="2022-07" db="EMBL/GenBank/DDBJ databases">
        <authorList>
            <person name="Otstavnykh N."/>
            <person name="Isaeva M."/>
            <person name="Bystritskaya E."/>
        </authorList>
    </citation>
    <scope>NUCLEOTIDE SEQUENCE</scope>
    <source>
        <strain evidence="8">KCTC 52189</strain>
    </source>
</reference>
<feature type="domain" description="FAD-binding FR-type" evidence="7">
    <location>
        <begin position="190"/>
        <end position="291"/>
    </location>
</feature>
<gene>
    <name evidence="8" type="ORF">NO357_14380</name>
</gene>
<feature type="transmembrane region" description="Helical" evidence="6">
    <location>
        <begin position="75"/>
        <end position="91"/>
    </location>
</feature>
<dbReference type="InterPro" id="IPR039261">
    <property type="entry name" value="FNR_nucleotide-bd"/>
</dbReference>
<dbReference type="SUPFAM" id="SSF52343">
    <property type="entry name" value="Ferredoxin reductase-like, C-terminal NADP-linked domain"/>
    <property type="match status" value="1"/>
</dbReference>
<evidence type="ECO:0000256" key="1">
    <source>
        <dbReference type="ARBA" id="ARBA00004141"/>
    </source>
</evidence>
<dbReference type="Gene3D" id="2.40.30.10">
    <property type="entry name" value="Translation factors"/>
    <property type="match status" value="1"/>
</dbReference>
<comment type="subcellular location">
    <subcellularLocation>
        <location evidence="1">Membrane</location>
        <topology evidence="1">Multi-pass membrane protein</topology>
    </subcellularLocation>
</comment>
<keyword evidence="4 6" id="KW-0472">Membrane</keyword>
<dbReference type="PROSITE" id="PS51384">
    <property type="entry name" value="FAD_FR"/>
    <property type="match status" value="1"/>
</dbReference>
<dbReference type="InterPro" id="IPR017938">
    <property type="entry name" value="Riboflavin_synthase-like_b-brl"/>
</dbReference>
<dbReference type="InterPro" id="IPR050415">
    <property type="entry name" value="MRET"/>
</dbReference>
<feature type="transmembrane region" description="Helical" evidence="6">
    <location>
        <begin position="37"/>
        <end position="54"/>
    </location>
</feature>
<evidence type="ECO:0000256" key="5">
    <source>
        <dbReference type="ARBA" id="ARBA00034078"/>
    </source>
</evidence>
<dbReference type="PRINTS" id="PR00371">
    <property type="entry name" value="FPNCR"/>
</dbReference>
<dbReference type="Pfam" id="PF01794">
    <property type="entry name" value="Ferric_reduct"/>
    <property type="match status" value="1"/>
</dbReference>
<protein>
    <submittedName>
        <fullName evidence="8">Ferredoxin reductase family protein</fullName>
    </submittedName>
</protein>
<evidence type="ECO:0000256" key="6">
    <source>
        <dbReference type="SAM" id="Phobius"/>
    </source>
</evidence>
<keyword evidence="2 6" id="KW-0812">Transmembrane</keyword>
<comment type="caution">
    <text evidence="8">The sequence shown here is derived from an EMBL/GenBank/DDBJ whole genome shotgun (WGS) entry which is preliminary data.</text>
</comment>
<dbReference type="CDD" id="cd06198">
    <property type="entry name" value="FNR_like_3"/>
    <property type="match status" value="1"/>
</dbReference>
<dbReference type="GO" id="GO:0016491">
    <property type="term" value="F:oxidoreductase activity"/>
    <property type="evidence" value="ECO:0007669"/>
    <property type="project" value="InterPro"/>
</dbReference>